<dbReference type="PANTHER" id="PTHR43047">
    <property type="entry name" value="TWO-COMPONENT HISTIDINE PROTEIN KINASE"/>
    <property type="match status" value="1"/>
</dbReference>
<dbReference type="SUPFAM" id="SSF47384">
    <property type="entry name" value="Homodimeric domain of signal transducing histidine kinase"/>
    <property type="match status" value="1"/>
</dbReference>
<feature type="transmembrane region" description="Helical" evidence="5">
    <location>
        <begin position="12"/>
        <end position="35"/>
    </location>
</feature>
<dbReference type="InterPro" id="IPR036890">
    <property type="entry name" value="HATPase_C_sf"/>
</dbReference>
<evidence type="ECO:0000256" key="5">
    <source>
        <dbReference type="SAM" id="Phobius"/>
    </source>
</evidence>
<sequence length="431" mass="46055">MIRIRDLPIRQRLLGAVAMAVLPALLLSCVASLSYEKHLRRSAVERELLATARIVGSSTVLAMRVGDRKGAEAVLGALAANPGIRRAVLRDDRSQVLASYVQGSGGRSAKSFRSASAQDPDQAAIGVTQEIRFEGQPLGTVRLEAGLDDLHRDSTSFLVATAVICAGSALLILLLMLQLQRAVTEPTLDLLRGLQREKDRAESASRAKSEFLAGMSHEMRTPLHAILSFAELGGGRAASLTPEKATRYYKMIEEGGRRLLDLLNDLVDLANFEAGKRVLRFASAPVDAVVLRVVDEVRPLFQSRGIGLEAGPCGPTSGWMDREALTQVVRHVLTNAARWSGPGATVTVTLGRSERGPLLSVTTRGSGVAHAGQEVRSSGLKLALCREIMAAHGGKIWSEARDGAGENTYLEIPDPISLQNEGEPPRSAAAA</sequence>
<dbReference type="InterPro" id="IPR033417">
    <property type="entry name" value="CHASE8"/>
</dbReference>
<gene>
    <name evidence="7" type="ORF">E6K76_09810</name>
</gene>
<dbReference type="Gene3D" id="1.10.287.130">
    <property type="match status" value="1"/>
</dbReference>
<dbReference type="Pfam" id="PF02518">
    <property type="entry name" value="HATPase_c"/>
    <property type="match status" value="1"/>
</dbReference>
<dbReference type="AlphaFoldDB" id="A0A538T248"/>
<comment type="caution">
    <text evidence="7">The sequence shown here is derived from an EMBL/GenBank/DDBJ whole genome shotgun (WGS) entry which is preliminary data.</text>
</comment>
<organism evidence="7 8">
    <name type="scientific">Eiseniibacteriota bacterium</name>
    <dbReference type="NCBI Taxonomy" id="2212470"/>
    <lineage>
        <taxon>Bacteria</taxon>
        <taxon>Candidatus Eiseniibacteriota</taxon>
    </lineage>
</organism>
<dbReference type="Proteomes" id="UP000316852">
    <property type="component" value="Unassembled WGS sequence"/>
</dbReference>
<evidence type="ECO:0000313" key="8">
    <source>
        <dbReference type="Proteomes" id="UP000316852"/>
    </source>
</evidence>
<keyword evidence="5" id="KW-0472">Membrane</keyword>
<dbReference type="Pfam" id="PF17152">
    <property type="entry name" value="CHASE8"/>
    <property type="match status" value="1"/>
</dbReference>
<keyword evidence="5" id="KW-1133">Transmembrane helix</keyword>
<dbReference type="SMART" id="SM00388">
    <property type="entry name" value="HisKA"/>
    <property type="match status" value="1"/>
</dbReference>
<keyword evidence="5" id="KW-0812">Transmembrane</keyword>
<proteinExistence type="predicted"/>
<dbReference type="CDD" id="cd00082">
    <property type="entry name" value="HisKA"/>
    <property type="match status" value="1"/>
</dbReference>
<dbReference type="InterPro" id="IPR003661">
    <property type="entry name" value="HisK_dim/P_dom"/>
</dbReference>
<evidence type="ECO:0000256" key="3">
    <source>
        <dbReference type="ARBA" id="ARBA00022679"/>
    </source>
</evidence>
<evidence type="ECO:0000256" key="2">
    <source>
        <dbReference type="ARBA" id="ARBA00012438"/>
    </source>
</evidence>
<dbReference type="SUPFAM" id="SSF55874">
    <property type="entry name" value="ATPase domain of HSP90 chaperone/DNA topoisomerase II/histidine kinase"/>
    <property type="match status" value="1"/>
</dbReference>
<reference evidence="7 8" key="1">
    <citation type="journal article" date="2019" name="Nat. Microbiol.">
        <title>Mediterranean grassland soil C-N compound turnover is dependent on rainfall and depth, and is mediated by genomically divergent microorganisms.</title>
        <authorList>
            <person name="Diamond S."/>
            <person name="Andeer P.F."/>
            <person name="Li Z."/>
            <person name="Crits-Christoph A."/>
            <person name="Burstein D."/>
            <person name="Anantharaman K."/>
            <person name="Lane K.R."/>
            <person name="Thomas B.C."/>
            <person name="Pan C."/>
            <person name="Northen T.R."/>
            <person name="Banfield J.F."/>
        </authorList>
    </citation>
    <scope>NUCLEOTIDE SEQUENCE [LARGE SCALE GENOMIC DNA]</scope>
    <source>
        <strain evidence="7">WS_6</strain>
    </source>
</reference>
<evidence type="ECO:0000256" key="4">
    <source>
        <dbReference type="ARBA" id="ARBA00022777"/>
    </source>
</evidence>
<protein>
    <recommendedName>
        <fullName evidence="2">histidine kinase</fullName>
        <ecNumber evidence="2">2.7.13.3</ecNumber>
    </recommendedName>
</protein>
<dbReference type="Gene3D" id="3.30.565.10">
    <property type="entry name" value="Histidine kinase-like ATPase, C-terminal domain"/>
    <property type="match status" value="1"/>
</dbReference>
<accession>A0A538T248</accession>
<dbReference type="PANTHER" id="PTHR43047:SF72">
    <property type="entry name" value="OSMOSENSING HISTIDINE PROTEIN KINASE SLN1"/>
    <property type="match status" value="1"/>
</dbReference>
<name>A0A538T248_UNCEI</name>
<feature type="transmembrane region" description="Helical" evidence="5">
    <location>
        <begin position="157"/>
        <end position="177"/>
    </location>
</feature>
<dbReference type="EC" id="2.7.13.3" evidence="2"/>
<dbReference type="SMART" id="SM00387">
    <property type="entry name" value="HATPase_c"/>
    <property type="match status" value="1"/>
</dbReference>
<feature type="domain" description="Histidine kinase" evidence="6">
    <location>
        <begin position="214"/>
        <end position="416"/>
    </location>
</feature>
<dbReference type="GO" id="GO:0005886">
    <property type="term" value="C:plasma membrane"/>
    <property type="evidence" value="ECO:0007669"/>
    <property type="project" value="TreeGrafter"/>
</dbReference>
<dbReference type="GO" id="GO:0000155">
    <property type="term" value="F:phosphorelay sensor kinase activity"/>
    <property type="evidence" value="ECO:0007669"/>
    <property type="project" value="InterPro"/>
</dbReference>
<comment type="catalytic activity">
    <reaction evidence="1">
        <text>ATP + protein L-histidine = ADP + protein N-phospho-L-histidine.</text>
        <dbReference type="EC" id="2.7.13.3"/>
    </reaction>
</comment>
<keyword evidence="4" id="KW-0418">Kinase</keyword>
<dbReference type="InterPro" id="IPR036097">
    <property type="entry name" value="HisK_dim/P_sf"/>
</dbReference>
<dbReference type="InterPro" id="IPR005467">
    <property type="entry name" value="His_kinase_dom"/>
</dbReference>
<evidence type="ECO:0000259" key="6">
    <source>
        <dbReference type="PROSITE" id="PS50109"/>
    </source>
</evidence>
<keyword evidence="3" id="KW-0808">Transferase</keyword>
<evidence type="ECO:0000313" key="7">
    <source>
        <dbReference type="EMBL" id="TMQ57698.1"/>
    </source>
</evidence>
<dbReference type="PROSITE" id="PS50109">
    <property type="entry name" value="HIS_KIN"/>
    <property type="match status" value="1"/>
</dbReference>
<dbReference type="Pfam" id="PF00512">
    <property type="entry name" value="HisKA"/>
    <property type="match status" value="1"/>
</dbReference>
<evidence type="ECO:0000256" key="1">
    <source>
        <dbReference type="ARBA" id="ARBA00000085"/>
    </source>
</evidence>
<dbReference type="PROSITE" id="PS51257">
    <property type="entry name" value="PROKAR_LIPOPROTEIN"/>
    <property type="match status" value="1"/>
</dbReference>
<dbReference type="EMBL" id="VBOW01000057">
    <property type="protein sequence ID" value="TMQ57698.1"/>
    <property type="molecule type" value="Genomic_DNA"/>
</dbReference>
<dbReference type="InterPro" id="IPR003594">
    <property type="entry name" value="HATPase_dom"/>
</dbReference>
<dbReference type="GO" id="GO:0009927">
    <property type="term" value="F:histidine phosphotransfer kinase activity"/>
    <property type="evidence" value="ECO:0007669"/>
    <property type="project" value="TreeGrafter"/>
</dbReference>